<sequence>MILEKGRGATVTPLGEKLLWAEQRVAARLQPQMENLASELNIEIHKEMADLTPVLRLHASHGYAVALLPAFAKNFQLDLQYKSSHDALSALSRNACDLAGIHIPANIPTESVIERYSHHLKKQNNKDSYKIIRFITRQQGLMVAPLNPKSIRNINDLSKSGIKFINRHKDSGTRALLDQLLSDQNIMTNEIDGYQDEEFTHSAVAAYVAAGMADVGFGVKAAAKHFNLEFIEVASEHYLMICHERSLEQPALIHFLEQIRSAEFHNKVYQLAGYSAQKCGVIESLTDSLS</sequence>
<dbReference type="EMBL" id="JAKKSL010000003">
    <property type="protein sequence ID" value="MCI2284940.1"/>
    <property type="molecule type" value="Genomic_DNA"/>
</dbReference>
<dbReference type="PANTHER" id="PTHR38431">
    <property type="entry name" value="BLL2305 PROTEIN"/>
    <property type="match status" value="1"/>
</dbReference>
<reference evidence="2" key="1">
    <citation type="submission" date="2022-01" db="EMBL/GenBank/DDBJ databases">
        <title>Colwellia maritima, isolated from seawater.</title>
        <authorList>
            <person name="Kristyanto S."/>
            <person name="Jung J."/>
            <person name="Jeon C.O."/>
        </authorList>
    </citation>
    <scope>NUCLEOTIDE SEQUENCE</scope>
    <source>
        <strain evidence="2">MSW7</strain>
    </source>
</reference>
<dbReference type="InterPro" id="IPR024370">
    <property type="entry name" value="PBP_domain"/>
</dbReference>
<evidence type="ECO:0000313" key="3">
    <source>
        <dbReference type="Proteomes" id="UP001139646"/>
    </source>
</evidence>
<dbReference type="Pfam" id="PF12727">
    <property type="entry name" value="PBP_like"/>
    <property type="match status" value="1"/>
</dbReference>
<dbReference type="Proteomes" id="UP001139646">
    <property type="component" value="Unassembled WGS sequence"/>
</dbReference>
<organism evidence="2 3">
    <name type="scientific">Colwellia maritima</name>
    <dbReference type="NCBI Taxonomy" id="2912588"/>
    <lineage>
        <taxon>Bacteria</taxon>
        <taxon>Pseudomonadati</taxon>
        <taxon>Pseudomonadota</taxon>
        <taxon>Gammaproteobacteria</taxon>
        <taxon>Alteromonadales</taxon>
        <taxon>Colwelliaceae</taxon>
        <taxon>Colwellia</taxon>
    </lineage>
</organism>
<name>A0ABS9X4E5_9GAMM</name>
<gene>
    <name evidence="2" type="ORF">L3081_17995</name>
</gene>
<dbReference type="PANTHER" id="PTHR38431:SF1">
    <property type="entry name" value="BLL2305 PROTEIN"/>
    <property type="match status" value="1"/>
</dbReference>
<accession>A0ABS9X4E5</accession>
<comment type="caution">
    <text evidence="2">The sequence shown here is derived from an EMBL/GenBank/DDBJ whole genome shotgun (WGS) entry which is preliminary data.</text>
</comment>
<feature type="domain" description="PBP" evidence="1">
    <location>
        <begin position="74"/>
        <end position="259"/>
    </location>
</feature>
<evidence type="ECO:0000259" key="1">
    <source>
        <dbReference type="Pfam" id="PF12727"/>
    </source>
</evidence>
<evidence type="ECO:0000313" key="2">
    <source>
        <dbReference type="EMBL" id="MCI2284940.1"/>
    </source>
</evidence>
<keyword evidence="3" id="KW-1185">Reference proteome</keyword>
<protein>
    <submittedName>
        <fullName evidence="2">Substrate-binding domain-containing protein</fullName>
    </submittedName>
</protein>
<dbReference type="RefSeq" id="WP_242287427.1">
    <property type="nucleotide sequence ID" value="NZ_JAKKSL010000003.1"/>
</dbReference>
<proteinExistence type="predicted"/>